<dbReference type="PANTHER" id="PTHR10572">
    <property type="entry name" value="3-HYDROXY-3-METHYLGLUTARYL-COENZYME A REDUCTASE"/>
    <property type="match status" value="1"/>
</dbReference>
<dbReference type="EMBL" id="CP088295">
    <property type="protein sequence ID" value="UUY05959.1"/>
    <property type="molecule type" value="Genomic_DNA"/>
</dbReference>
<dbReference type="EC" id="1.1.1.34" evidence="2"/>
<proteinExistence type="inferred from homology"/>
<dbReference type="Proteomes" id="UP001058860">
    <property type="component" value="Chromosome"/>
</dbReference>
<keyword evidence="4" id="KW-0560">Oxidoreductase</keyword>
<comment type="similarity">
    <text evidence="1">Belongs to the HMG-CoA reductase family.</text>
</comment>
<dbReference type="Gene3D" id="3.90.770.10">
    <property type="entry name" value="3-hydroxy-3-methylglutaryl-coenzyme A Reductase, Chain A, domain 2"/>
    <property type="match status" value="1"/>
</dbReference>
<dbReference type="InterPro" id="IPR002202">
    <property type="entry name" value="HMG_CoA_Rdtase"/>
</dbReference>
<gene>
    <name evidence="5" type="ORF">LRS13_10710</name>
</gene>
<dbReference type="InterPro" id="IPR004554">
    <property type="entry name" value="HMG_CoA_Rdtase_eu_arc"/>
</dbReference>
<evidence type="ECO:0000256" key="1">
    <source>
        <dbReference type="ARBA" id="ARBA00007661"/>
    </source>
</evidence>
<evidence type="ECO:0000313" key="5">
    <source>
        <dbReference type="EMBL" id="UUY05959.1"/>
    </source>
</evidence>
<organism evidence="5 6">
    <name type="scientific">Svornostia abyssi</name>
    <dbReference type="NCBI Taxonomy" id="2898438"/>
    <lineage>
        <taxon>Bacteria</taxon>
        <taxon>Bacillati</taxon>
        <taxon>Actinomycetota</taxon>
        <taxon>Thermoleophilia</taxon>
        <taxon>Solirubrobacterales</taxon>
        <taxon>Baekduiaceae</taxon>
        <taxon>Svornostia</taxon>
    </lineage>
</organism>
<evidence type="ECO:0000313" key="6">
    <source>
        <dbReference type="Proteomes" id="UP001058860"/>
    </source>
</evidence>
<dbReference type="InterPro" id="IPR023074">
    <property type="entry name" value="HMG_CoA_Rdtase_cat_sf"/>
</dbReference>
<keyword evidence="3" id="KW-0521">NADP</keyword>
<dbReference type="InterPro" id="IPR009029">
    <property type="entry name" value="HMG_CoA_Rdtase_sub-bd_dom_sf"/>
</dbReference>
<dbReference type="InterPro" id="IPR009023">
    <property type="entry name" value="HMG_CoA_Rdtase_NAD(P)-bd_sf"/>
</dbReference>
<dbReference type="Gene3D" id="3.30.70.420">
    <property type="entry name" value="Hydroxymethylglutaryl-CoA reductase, class I/II, NAD/NADP-binding domain"/>
    <property type="match status" value="1"/>
</dbReference>
<name>A0ABY5PMY5_9ACTN</name>
<accession>A0ABY5PMY5</accession>
<sequence length="391" mass="42171">MASYPPIPRSRENDYTAEAAAARRAFATEQTGVALEHVGAHSFDPAVLPGNIEHFTGVAQIPIGLAGPLLVDGEHAQGEFYVPLATTEGTLVASYNRGMKLLRAAGGVKVTVVDDAMQRAPVFIFDSAREARDFATWLDLHFGEIKAAAEATTSTGRLRDVERYLAGRFCFTRFNYTTGDAAGQNMTGKATLAACEWIRARHPELRHYTLEANLATDKKHSHINLLRTRGKRVVAEALIPDEVMRAVMNVSTDRVYRARQVATLGGQLSGLANNGSHSANGITAMFIACGQDVANVAESHAAMVYTELRENGDYYYSITMPALIVATYGGGTGLPTQRECLELLGCYGQGTVRKFAEIVGATVLCGEISLGAAIVAEEWVSAHDTYGRNRP</sequence>
<dbReference type="RefSeq" id="WP_353866396.1">
    <property type="nucleotide sequence ID" value="NZ_CP088295.1"/>
</dbReference>
<dbReference type="PRINTS" id="PR00071">
    <property type="entry name" value="HMGCOARDTASE"/>
</dbReference>
<reference evidence="6" key="1">
    <citation type="submission" date="2021-11" db="EMBL/GenBank/DDBJ databases">
        <title>Cultivation dependent microbiological survey of springs from the worlds oldest radium mine currently devoted to the extraction of radon-saturated water.</title>
        <authorList>
            <person name="Kapinusova G."/>
            <person name="Smrhova T."/>
            <person name="Strejcek M."/>
            <person name="Suman J."/>
            <person name="Jani K."/>
            <person name="Pajer P."/>
            <person name="Uhlik O."/>
        </authorList>
    </citation>
    <scope>NUCLEOTIDE SEQUENCE [LARGE SCALE GENOMIC DNA]</scope>
    <source>
        <strain evidence="6">J379</strain>
    </source>
</reference>
<evidence type="ECO:0000256" key="4">
    <source>
        <dbReference type="ARBA" id="ARBA00023002"/>
    </source>
</evidence>
<dbReference type="Pfam" id="PF00368">
    <property type="entry name" value="HMG-CoA_red"/>
    <property type="match status" value="1"/>
</dbReference>
<dbReference type="PANTHER" id="PTHR10572:SF24">
    <property type="entry name" value="3-HYDROXY-3-METHYLGLUTARYL-COENZYME A REDUCTASE"/>
    <property type="match status" value="1"/>
</dbReference>
<dbReference type="SUPFAM" id="SSF55035">
    <property type="entry name" value="NAD-binding domain of HMG-CoA reductase"/>
    <property type="match status" value="1"/>
</dbReference>
<evidence type="ECO:0000256" key="2">
    <source>
        <dbReference type="ARBA" id="ARBA00012999"/>
    </source>
</evidence>
<dbReference type="SUPFAM" id="SSF56542">
    <property type="entry name" value="Substrate-binding domain of HMG-CoA reductase"/>
    <property type="match status" value="1"/>
</dbReference>
<dbReference type="CDD" id="cd00643">
    <property type="entry name" value="HMG-CoA_reductase_classI"/>
    <property type="match status" value="1"/>
</dbReference>
<dbReference type="PROSITE" id="PS50065">
    <property type="entry name" value="HMG_COA_REDUCTASE_4"/>
    <property type="match status" value="1"/>
</dbReference>
<keyword evidence="6" id="KW-1185">Reference proteome</keyword>
<protein>
    <recommendedName>
        <fullName evidence="2">hydroxymethylglutaryl-CoA reductase (NADPH)</fullName>
        <ecNumber evidence="2">1.1.1.34</ecNumber>
    </recommendedName>
</protein>
<evidence type="ECO:0000256" key="3">
    <source>
        <dbReference type="ARBA" id="ARBA00022857"/>
    </source>
</evidence>